<organism evidence="3 4">
    <name type="scientific">Paenibacillus agaridevorans</name>
    <dbReference type="NCBI Taxonomy" id="171404"/>
    <lineage>
        <taxon>Bacteria</taxon>
        <taxon>Bacillati</taxon>
        <taxon>Bacillota</taxon>
        <taxon>Bacilli</taxon>
        <taxon>Bacillales</taxon>
        <taxon>Paenibacillaceae</taxon>
        <taxon>Paenibacillus</taxon>
    </lineage>
</organism>
<dbReference type="Pfam" id="PF22725">
    <property type="entry name" value="GFO_IDH_MocA_C3"/>
    <property type="match status" value="1"/>
</dbReference>
<dbReference type="GO" id="GO:0000166">
    <property type="term" value="F:nucleotide binding"/>
    <property type="evidence" value="ECO:0007669"/>
    <property type="project" value="InterPro"/>
</dbReference>
<name>A0A2R5ETR5_9BACL</name>
<evidence type="ECO:0000313" key="4">
    <source>
        <dbReference type="Proteomes" id="UP000245202"/>
    </source>
</evidence>
<dbReference type="Gene3D" id="3.30.360.10">
    <property type="entry name" value="Dihydrodipicolinate Reductase, domain 2"/>
    <property type="match status" value="1"/>
</dbReference>
<dbReference type="EMBL" id="BDQX01000281">
    <property type="protein sequence ID" value="GBG09937.1"/>
    <property type="molecule type" value="Genomic_DNA"/>
</dbReference>
<protein>
    <submittedName>
        <fullName evidence="3">Dehydrogenase</fullName>
    </submittedName>
</protein>
<sequence length="341" mass="36559">MSKVRVAVIGCGSISKYRHIPEYAAHADVELVAFVDPIIERAEEYAAKHGGKAFSDYETMLAEVKPDAVSVCTPNAFHAPMSIAAANAGAHVLVEKPMAATDAEAEAMIQAAKSNGVNLMVGHNQRFMPPHVKAKQILESGILGKVLTFRTSFGHPGPDAWSIDGASSWFFRKDEAIMGAMGDLGVHKSDLIRWLLNDEVAEIAALVGTLDKKGTAVDDNASCVLRMESGVIGTLVASWTYYRGEDNSTILWCENGVMKIGTHPDDQVIVELRNGSVEKHKVGAISTNDKQESSGVVDAFLTSILTKSTPAVSGEDGRKSLKVILCAFESQATGQFIKVNN</sequence>
<dbReference type="InterPro" id="IPR000683">
    <property type="entry name" value="Gfo/Idh/MocA-like_OxRdtase_N"/>
</dbReference>
<feature type="domain" description="GFO/IDH/MocA-like oxidoreductase" evidence="2">
    <location>
        <begin position="132"/>
        <end position="258"/>
    </location>
</feature>
<proteinExistence type="predicted"/>
<dbReference type="PANTHER" id="PTHR43249:SF1">
    <property type="entry name" value="D-GLUCOSIDE 3-DEHYDROGENASE"/>
    <property type="match status" value="1"/>
</dbReference>
<dbReference type="InterPro" id="IPR055170">
    <property type="entry name" value="GFO_IDH_MocA-like_dom"/>
</dbReference>
<keyword evidence="4" id="KW-1185">Reference proteome</keyword>
<evidence type="ECO:0000313" key="3">
    <source>
        <dbReference type="EMBL" id="GBG09937.1"/>
    </source>
</evidence>
<evidence type="ECO:0000259" key="1">
    <source>
        <dbReference type="Pfam" id="PF01408"/>
    </source>
</evidence>
<dbReference type="Proteomes" id="UP000245202">
    <property type="component" value="Unassembled WGS sequence"/>
</dbReference>
<reference evidence="3 4" key="1">
    <citation type="submission" date="2017-08" db="EMBL/GenBank/DDBJ databases">
        <title>Substantial Increase in Enzyme Production by Combined Drug-Resistance Mutations in Paenibacillus agaridevorans.</title>
        <authorList>
            <person name="Tanaka Y."/>
            <person name="Funane K."/>
            <person name="Hosaka T."/>
            <person name="Shiwa Y."/>
            <person name="Fujita N."/>
            <person name="Miyazaki T."/>
            <person name="Yoshikawa H."/>
            <person name="Murakami K."/>
            <person name="Kasahara K."/>
            <person name="Inaoka T."/>
            <person name="Hiraga Y."/>
            <person name="Ochi K."/>
        </authorList>
    </citation>
    <scope>NUCLEOTIDE SEQUENCE [LARGE SCALE GENOMIC DNA]</scope>
    <source>
        <strain evidence="3 4">T-3040</strain>
    </source>
</reference>
<evidence type="ECO:0000259" key="2">
    <source>
        <dbReference type="Pfam" id="PF22725"/>
    </source>
</evidence>
<dbReference type="Gene3D" id="3.40.50.720">
    <property type="entry name" value="NAD(P)-binding Rossmann-like Domain"/>
    <property type="match status" value="1"/>
</dbReference>
<gene>
    <name evidence="3" type="ORF">PAT3040_04620</name>
</gene>
<dbReference type="Pfam" id="PF01408">
    <property type="entry name" value="GFO_IDH_MocA"/>
    <property type="match status" value="1"/>
</dbReference>
<dbReference type="SUPFAM" id="SSF55347">
    <property type="entry name" value="Glyceraldehyde-3-phosphate dehydrogenase-like, C-terminal domain"/>
    <property type="match status" value="1"/>
</dbReference>
<dbReference type="AlphaFoldDB" id="A0A2R5ETR5"/>
<dbReference type="RefSeq" id="WP_108994543.1">
    <property type="nucleotide sequence ID" value="NZ_BDQX01000281.1"/>
</dbReference>
<comment type="caution">
    <text evidence="3">The sequence shown here is derived from an EMBL/GenBank/DDBJ whole genome shotgun (WGS) entry which is preliminary data.</text>
</comment>
<dbReference type="InterPro" id="IPR052515">
    <property type="entry name" value="Gfo/Idh/MocA_Oxidoreductase"/>
</dbReference>
<accession>A0A2R5ETR5</accession>
<dbReference type="InterPro" id="IPR036291">
    <property type="entry name" value="NAD(P)-bd_dom_sf"/>
</dbReference>
<feature type="domain" description="Gfo/Idh/MocA-like oxidoreductase N-terminal" evidence="1">
    <location>
        <begin position="4"/>
        <end position="123"/>
    </location>
</feature>
<dbReference type="PANTHER" id="PTHR43249">
    <property type="entry name" value="UDP-N-ACETYL-2-AMINO-2-DEOXY-D-GLUCURONATE OXIDASE"/>
    <property type="match status" value="1"/>
</dbReference>
<dbReference type="SUPFAM" id="SSF51735">
    <property type="entry name" value="NAD(P)-binding Rossmann-fold domains"/>
    <property type="match status" value="1"/>
</dbReference>